<dbReference type="EC" id="3.1.21.-" evidence="3"/>
<evidence type="ECO:0000313" key="3">
    <source>
        <dbReference type="EMBL" id="MEB4591660.1"/>
    </source>
</evidence>
<sequence length="318" mass="35724">MTIPKHDEIRVPALSLLSEHGQLKLKEFETPLAEHFGLTEEELHEEYESGNAKIFYDRISWALSYMNMAGLLNKPRRGVYEISPLGCEKLAVPQTINEFIAAEVARKQKHKPVKELQQPFNHEGLTPQEELYLSAKKIRESRCQEIIDIILSKTPREFEKLVVLLLQRMGYGGEIKQSGTVTPYTNDGGIDGIIKEDVLGLGRIHIQAKRYAQSNNVGREEIQKFVGALAVAQSNKGVFITTSSFSQGAITYAGSLNGSTTIILIDGQQLATYIYDYGVGLQIDETIQIKKIDSEFWDSMENEDEKTNLSTNKTGRNQ</sequence>
<dbReference type="PANTHER" id="PTHR30015">
    <property type="entry name" value="MRR RESTRICTION SYSTEM PROTEIN"/>
    <property type="match status" value="1"/>
</dbReference>
<protein>
    <submittedName>
        <fullName evidence="3">Restriction endonuclease</fullName>
        <ecNumber evidence="3">3.1.21.-</ecNumber>
    </submittedName>
</protein>
<feature type="domain" description="Restriction system protein Mrr-like N-terminal" evidence="2">
    <location>
        <begin position="8"/>
        <end position="90"/>
    </location>
</feature>
<reference evidence="3 4" key="2">
    <citation type="submission" date="2024-01" db="EMBL/GenBank/DDBJ databases">
        <authorList>
            <person name="Xie X."/>
        </authorList>
    </citation>
    <scope>NUCLEOTIDE SEQUENCE [LARGE SCALE GENOMIC DNA]</scope>
    <source>
        <strain evidence="3">SCUT-1</strain>
    </source>
</reference>
<keyword evidence="3" id="KW-0255">Endonuclease</keyword>
<evidence type="ECO:0000259" key="1">
    <source>
        <dbReference type="Pfam" id="PF04471"/>
    </source>
</evidence>
<dbReference type="Proteomes" id="UP001308005">
    <property type="component" value="Unassembled WGS sequence"/>
</dbReference>
<dbReference type="GO" id="GO:0004519">
    <property type="term" value="F:endonuclease activity"/>
    <property type="evidence" value="ECO:0007669"/>
    <property type="project" value="UniProtKB-KW"/>
</dbReference>
<dbReference type="RefSeq" id="WP_324695439.1">
    <property type="nucleotide sequence ID" value="NZ_JAYMYJ010000112.1"/>
</dbReference>
<dbReference type="PANTHER" id="PTHR30015:SF7">
    <property type="entry name" value="TYPE IV METHYL-DIRECTED RESTRICTION ENZYME ECOKMRR"/>
    <property type="match status" value="1"/>
</dbReference>
<feature type="domain" description="Restriction endonuclease type IV Mrr" evidence="1">
    <location>
        <begin position="154"/>
        <end position="273"/>
    </location>
</feature>
<evidence type="ECO:0000313" key="4">
    <source>
        <dbReference type="Proteomes" id="UP001308005"/>
    </source>
</evidence>
<reference evidence="4" key="1">
    <citation type="submission" date="2023-07" db="EMBL/GenBank/DDBJ databases">
        <title>The carbon used by Thiothrix.</title>
        <authorList>
            <person name="Chen L."/>
        </authorList>
    </citation>
    <scope>NUCLEOTIDE SEQUENCE [LARGE SCALE GENOMIC DNA]</scope>
</reference>
<dbReference type="Pfam" id="PF04471">
    <property type="entry name" value="Mrr_cat"/>
    <property type="match status" value="1"/>
</dbReference>
<comment type="caution">
    <text evidence="3">The sequence shown here is derived from an EMBL/GenBank/DDBJ whole genome shotgun (WGS) entry which is preliminary data.</text>
</comment>
<dbReference type="EMBL" id="JAYMYJ010000112">
    <property type="protein sequence ID" value="MEB4591660.1"/>
    <property type="molecule type" value="Genomic_DNA"/>
</dbReference>
<dbReference type="InterPro" id="IPR052906">
    <property type="entry name" value="Type_IV_Methyl-Rstrct_Enzyme"/>
</dbReference>
<keyword evidence="3" id="KW-0540">Nuclease</keyword>
<organism evidence="3 4">
    <name type="scientific">Candidatus Thiothrix phosphatis</name>
    <dbReference type="NCBI Taxonomy" id="3112415"/>
    <lineage>
        <taxon>Bacteria</taxon>
        <taxon>Pseudomonadati</taxon>
        <taxon>Pseudomonadota</taxon>
        <taxon>Gammaproteobacteria</taxon>
        <taxon>Thiotrichales</taxon>
        <taxon>Thiotrichaceae</taxon>
        <taxon>Thiothrix</taxon>
    </lineage>
</organism>
<dbReference type="SUPFAM" id="SSF52980">
    <property type="entry name" value="Restriction endonuclease-like"/>
    <property type="match status" value="1"/>
</dbReference>
<dbReference type="InterPro" id="IPR007560">
    <property type="entry name" value="Restrct_endonuc_IV_Mrr"/>
</dbReference>
<dbReference type="Gene3D" id="3.40.1350.10">
    <property type="match status" value="1"/>
</dbReference>
<dbReference type="InterPro" id="IPR011335">
    <property type="entry name" value="Restrct_endonuc-II-like"/>
</dbReference>
<dbReference type="Pfam" id="PF14338">
    <property type="entry name" value="Mrr_N"/>
    <property type="match status" value="1"/>
</dbReference>
<evidence type="ECO:0000259" key="2">
    <source>
        <dbReference type="Pfam" id="PF14338"/>
    </source>
</evidence>
<accession>A0ABU6CXU6</accession>
<dbReference type="InterPro" id="IPR025745">
    <property type="entry name" value="Mrr-like_N_dom"/>
</dbReference>
<gene>
    <name evidence="3" type="ORF">VSS37_11770</name>
</gene>
<keyword evidence="4" id="KW-1185">Reference proteome</keyword>
<name>A0ABU6CXU6_9GAMM</name>
<dbReference type="GO" id="GO:0016787">
    <property type="term" value="F:hydrolase activity"/>
    <property type="evidence" value="ECO:0007669"/>
    <property type="project" value="UniProtKB-KW"/>
</dbReference>
<keyword evidence="3" id="KW-0378">Hydrolase</keyword>
<proteinExistence type="predicted"/>
<dbReference type="InterPro" id="IPR011856">
    <property type="entry name" value="tRNA_endonuc-like_dom_sf"/>
</dbReference>